<comment type="caution">
    <text evidence="9">The sequence shown here is derived from an EMBL/GenBank/DDBJ whole genome shotgun (WGS) entry which is preliminary data.</text>
</comment>
<dbReference type="AlphaFoldDB" id="A0A0G2GN73"/>
<feature type="transmembrane region" description="Helical" evidence="7">
    <location>
        <begin position="127"/>
        <end position="148"/>
    </location>
</feature>
<feature type="transmembrane region" description="Helical" evidence="7">
    <location>
        <begin position="42"/>
        <end position="61"/>
    </location>
</feature>
<evidence type="ECO:0000256" key="6">
    <source>
        <dbReference type="SAM" id="MobiDB-lite"/>
    </source>
</evidence>
<feature type="transmembrane region" description="Helical" evidence="7">
    <location>
        <begin position="172"/>
        <end position="198"/>
    </location>
</feature>
<evidence type="ECO:0000256" key="4">
    <source>
        <dbReference type="ARBA" id="ARBA00023136"/>
    </source>
</evidence>
<sequence length="373" mass="41542">MTTIRSLLIETWVEYGFSTILVAMRLYTRFKMVGGRLQKDDYLMVLGWAFFTMMSVCAHIVSLNGDNRAMTNEQRRLLPSDERDRKILGSKFFLTGHLTYVSTIWTLKLCMLLFFQRLTRGLAAEKFVKPAIGVVAVTWLVEFFTVLFSCHPVQNNWAIYPDPGKLCTHESALWYIVQVVFNVITDAVIVPIPMPIVIKAKVSTMRKLGLVFLLGAGIFVMVAATLRVVFVLTNAAPSEPAIWAMRECFVATFVGNAPMIRPMFTRKFYQGGYQDNDQSQGYTNGSVPLDAYGTGGSKNATNRMYGSKAGTNVDIESDSTENIIESSAGGKMDHGPEFGIRVQHSVAVSSHTNIPSRPSTMGDHNERSSWSPT</sequence>
<evidence type="ECO:0000259" key="8">
    <source>
        <dbReference type="Pfam" id="PF20684"/>
    </source>
</evidence>
<dbReference type="InterPro" id="IPR049326">
    <property type="entry name" value="Rhodopsin_dom_fungi"/>
</dbReference>
<evidence type="ECO:0000313" key="9">
    <source>
        <dbReference type="EMBL" id="KKY24848.1"/>
    </source>
</evidence>
<dbReference type="Proteomes" id="UP000034182">
    <property type="component" value="Unassembled WGS sequence"/>
</dbReference>
<evidence type="ECO:0000313" key="10">
    <source>
        <dbReference type="Proteomes" id="UP000034182"/>
    </source>
</evidence>
<name>A0A0G2GN73_9PEZI</name>
<feature type="transmembrane region" description="Helical" evidence="7">
    <location>
        <begin position="12"/>
        <end position="30"/>
    </location>
</feature>
<evidence type="ECO:0000256" key="1">
    <source>
        <dbReference type="ARBA" id="ARBA00004141"/>
    </source>
</evidence>
<protein>
    <recommendedName>
        <fullName evidence="8">Rhodopsin domain-containing protein</fullName>
    </recommendedName>
</protein>
<evidence type="ECO:0000256" key="3">
    <source>
        <dbReference type="ARBA" id="ARBA00022989"/>
    </source>
</evidence>
<keyword evidence="4 7" id="KW-0472">Membrane</keyword>
<dbReference type="PANTHER" id="PTHR33048:SF2">
    <property type="entry name" value="SRPK"/>
    <property type="match status" value="1"/>
</dbReference>
<reference evidence="9 10" key="2">
    <citation type="submission" date="2015-05" db="EMBL/GenBank/DDBJ databases">
        <title>Distinctive expansion of gene families associated with plant cell wall degradation and secondary metabolism in the genomes of grapevine trunk pathogens.</title>
        <authorList>
            <person name="Lawrence D.P."/>
            <person name="Travadon R."/>
            <person name="Rolshausen P.E."/>
            <person name="Baumgartner K."/>
        </authorList>
    </citation>
    <scope>NUCLEOTIDE SEQUENCE [LARGE SCALE GENOMIC DNA]</scope>
    <source>
        <strain evidence="9">DS831</strain>
    </source>
</reference>
<dbReference type="InterPro" id="IPR052337">
    <property type="entry name" value="SAT4-like"/>
</dbReference>
<dbReference type="GO" id="GO:0016020">
    <property type="term" value="C:membrane"/>
    <property type="evidence" value="ECO:0007669"/>
    <property type="project" value="UniProtKB-SubCell"/>
</dbReference>
<feature type="transmembrane region" description="Helical" evidence="7">
    <location>
        <begin position="210"/>
        <end position="230"/>
    </location>
</feature>
<evidence type="ECO:0000256" key="7">
    <source>
        <dbReference type="SAM" id="Phobius"/>
    </source>
</evidence>
<feature type="region of interest" description="Disordered" evidence="6">
    <location>
        <begin position="329"/>
        <end position="373"/>
    </location>
</feature>
<gene>
    <name evidence="9" type="ORF">UCDDS831_g02188</name>
</gene>
<comment type="similarity">
    <text evidence="5">Belongs to the SAT4 family.</text>
</comment>
<reference evidence="9 10" key="1">
    <citation type="submission" date="2015-03" db="EMBL/GenBank/DDBJ databases">
        <authorList>
            <person name="Morales-Cruz A."/>
            <person name="Amrine K.C."/>
            <person name="Cantu D."/>
        </authorList>
    </citation>
    <scope>NUCLEOTIDE SEQUENCE [LARGE SCALE GENOMIC DNA]</scope>
    <source>
        <strain evidence="9">DS831</strain>
    </source>
</reference>
<keyword evidence="3 7" id="KW-1133">Transmembrane helix</keyword>
<accession>A0A0G2GN73</accession>
<dbReference type="Pfam" id="PF20684">
    <property type="entry name" value="Fung_rhodopsin"/>
    <property type="match status" value="1"/>
</dbReference>
<dbReference type="PANTHER" id="PTHR33048">
    <property type="entry name" value="PTH11-LIKE INTEGRAL MEMBRANE PROTEIN (AFU_ORTHOLOGUE AFUA_5G11245)"/>
    <property type="match status" value="1"/>
</dbReference>
<proteinExistence type="inferred from homology"/>
<comment type="subcellular location">
    <subcellularLocation>
        <location evidence="1">Membrane</location>
        <topology evidence="1">Multi-pass membrane protein</topology>
    </subcellularLocation>
</comment>
<feature type="transmembrane region" description="Helical" evidence="7">
    <location>
        <begin position="92"/>
        <end position="115"/>
    </location>
</feature>
<feature type="compositionally biased region" description="Polar residues" evidence="6">
    <location>
        <begin position="346"/>
        <end position="359"/>
    </location>
</feature>
<keyword evidence="2 7" id="KW-0812">Transmembrane</keyword>
<feature type="domain" description="Rhodopsin" evidence="8">
    <location>
        <begin position="24"/>
        <end position="265"/>
    </location>
</feature>
<dbReference type="EMBL" id="LAQI01000055">
    <property type="protein sequence ID" value="KKY24848.1"/>
    <property type="molecule type" value="Genomic_DNA"/>
</dbReference>
<evidence type="ECO:0000256" key="5">
    <source>
        <dbReference type="ARBA" id="ARBA00038359"/>
    </source>
</evidence>
<organism evidence="9 10">
    <name type="scientific">Diplodia seriata</name>
    <dbReference type="NCBI Taxonomy" id="420778"/>
    <lineage>
        <taxon>Eukaryota</taxon>
        <taxon>Fungi</taxon>
        <taxon>Dikarya</taxon>
        <taxon>Ascomycota</taxon>
        <taxon>Pezizomycotina</taxon>
        <taxon>Dothideomycetes</taxon>
        <taxon>Dothideomycetes incertae sedis</taxon>
        <taxon>Botryosphaeriales</taxon>
        <taxon>Botryosphaeriaceae</taxon>
        <taxon>Diplodia</taxon>
    </lineage>
</organism>
<evidence type="ECO:0000256" key="2">
    <source>
        <dbReference type="ARBA" id="ARBA00022692"/>
    </source>
</evidence>